<gene>
    <name evidence="3" type="ORF">LUA448_LOCUS6242</name>
</gene>
<dbReference type="PANTHER" id="PTHR47839:SF1">
    <property type="entry name" value="DOMAIN PROTEIN, PUTATIVE (AFU_ORTHOLOGUE AFUA_6G04830)-RELATED"/>
    <property type="match status" value="1"/>
</dbReference>
<feature type="compositionally biased region" description="Low complexity" evidence="1">
    <location>
        <begin position="1653"/>
        <end position="1666"/>
    </location>
</feature>
<feature type="compositionally biased region" description="Acidic residues" evidence="1">
    <location>
        <begin position="1636"/>
        <end position="1649"/>
    </location>
</feature>
<evidence type="ECO:0000256" key="1">
    <source>
        <dbReference type="SAM" id="MobiDB-lite"/>
    </source>
</evidence>
<dbReference type="InterPro" id="IPR036890">
    <property type="entry name" value="HATPase_C_sf"/>
</dbReference>
<evidence type="ECO:0000313" key="3">
    <source>
        <dbReference type="EMBL" id="CAF3276031.1"/>
    </source>
</evidence>
<organism evidence="3 4">
    <name type="scientific">Rotaria socialis</name>
    <dbReference type="NCBI Taxonomy" id="392032"/>
    <lineage>
        <taxon>Eukaryota</taxon>
        <taxon>Metazoa</taxon>
        <taxon>Spiralia</taxon>
        <taxon>Gnathifera</taxon>
        <taxon>Rotifera</taxon>
        <taxon>Eurotatoria</taxon>
        <taxon>Bdelloidea</taxon>
        <taxon>Philodinida</taxon>
        <taxon>Philodinidae</taxon>
        <taxon>Rotaria</taxon>
    </lineage>
</organism>
<dbReference type="Proteomes" id="UP000663833">
    <property type="component" value="Unassembled WGS sequence"/>
</dbReference>
<sequence>MGEFTLLDHLRSMAQQNGNEQRVQVNQRLLIDKMLARYSSDFVVFRELIQNSDDAKATSFHFEITCEPLRPPVTSAKTKITLTSKELTAQNESLLMSNTVLKFHNSRITQLRMVNNGIVFDETDWKRVASIAEGNTNVESVGQFGVGFFTVFSYCDEPIITSGNEYMAFVWRDDISLTTYRCQLPIEQQSNQTSIILKMKTEYILITEANTDSSESRVKLAKNTTKGTTEKETVPSIDFNQLKTYCAKVLSFTKYINEISVKINGDMVFNVKKTKVLIPSAQGKAQFKKQSSVHSILNLNRFEESEQTFSITNGPSLTLRHIAVDAAVTINEKLHSQIQHTMKKRLPSNIQIQILYASNDLIASRRSQTPPIDTDPNAEILNSLIPLKFENGRVTPSGLIFVGLGTHQTTGFGMHAFSHLIPTIERENIDLQDAYISIWNTELLMSIGQIARLIYDRTMLTDFNKSQKLIDDYEISLISYSFQSSVPDGKAIIEGFFVLKNDVFLPTQQKPSDKCLTLVPSTTAFLARSKRIHKFLSLPLIPFQLVDSSFIRTLEKWALINIADRSIIEKKLFSSILSKDELIELIQWLFSEDVADKLYAKRILLIISFNDPCSHCNIKFGTIQYYDALNTPSMLPLPSNTLPRDITAVFSKDQLENQLSLIPLKLIDLVNSYCKGDMSRLISDPKLNPYFLSFVSTCLSQINKQQLTQIKQLLSKCVCIPTTKGMKIPRESFIPSELTSPELPVVLLNIIQTDTDNNEQLSQDLENPVTLAFLKQIGCRMFNIHALDDNRVGSDRFPDLKKLIRLLIKERDNMIEEDFSELKVKKIFRGTTLEGTEETKQLYIPSELHFPSVAATLGWCTLPIIDWLDINPQSSEYAFLKEIGVQEMPDLQKVLERITQEHTEKQQKQTSNAQYEISLTLKFFAEKFKQYYLKSWKKDSHGEYPFLPSYSPGKTIDECNKNNVILCAAKHVFTAVNPLFPSLLPEVVKLFQRHFDILSLGIEGRPTLKQAFNAMMERKNDLLTEQSASRIFAYLNTIELPNEAFKREISQFCFIPLHDNSNGTKLVKPSEVFIRANVTSSKATIANVDNFVSRGLIDYVDFGVDANAFLKNMGVCNYPRPSDLAGLLIQRQAAYFANINSNQDLLNKKCLFYMDCLRRLAYYVDGSNELNFEPLNTRLRTNAWCLGYQTVVDANGTNEKILKIVKPNEIYLEDNSVYSMQLHPLLPPNKELEKLYEHFGARWLSKCVKESPKILGKSFPSERATKLKKHIQERFPMLFVNNRGEPLPNRDEKNWELLRKTLSVYEVDAIKVSLVFEDKVHPLNQEYSSSCHMECNNKEVILYIRKDATSLRYRDIANKLATFVLKKPEEHVQNIRDKLELSIEELKREGIPVERLLENTPDIPKLDRMTELVKEHPVEPVIQHPIGPVMQHPVGPLIEQPSTPVVEKKPGFVQMILGFLFGRGRNNHIHPVNSTPLNTNTKMSMEDENTESTPTTNLDNANKSTEQNNRIPSITGVGDDSIEYDYSIKAPPNICRTSKAKWEQLKPNYPKYLRLHNGSVDKLVFPVHYKHRVERQSSFTHSQLEIDEIDIEQVIADAYHHAVDMLEVNIYSTIKFQFTKHNYSSQISNIDDEVFESDNDNAEDGDDTTNDLSMNEDNNDSSINNDYTDEDEQNNIHDLINTTKKDFSGVKIADKVEPHI</sequence>
<name>A0A817RXA5_9BILA</name>
<feature type="compositionally biased region" description="Polar residues" evidence="1">
    <location>
        <begin position="1472"/>
        <end position="1483"/>
    </location>
</feature>
<dbReference type="PANTHER" id="PTHR47839">
    <property type="entry name" value="DOMAIN PROTEIN, PUTATIVE (AFU_ORTHOLOGUE AFUA_6G04830)-RELATED"/>
    <property type="match status" value="1"/>
</dbReference>
<dbReference type="Pfam" id="PF25794">
    <property type="entry name" value="SACS"/>
    <property type="match status" value="1"/>
</dbReference>
<dbReference type="InterPro" id="IPR058210">
    <property type="entry name" value="SACS/Nov_dom"/>
</dbReference>
<dbReference type="EMBL" id="CAJNYD010000573">
    <property type="protein sequence ID" value="CAF3276031.1"/>
    <property type="molecule type" value="Genomic_DNA"/>
</dbReference>
<dbReference type="Gene3D" id="3.30.565.10">
    <property type="entry name" value="Histidine kinase-like ATPase, C-terminal domain"/>
    <property type="match status" value="1"/>
</dbReference>
<dbReference type="InterPro" id="IPR022155">
    <property type="entry name" value="DUF3684"/>
</dbReference>
<feature type="compositionally biased region" description="Polar residues" evidence="1">
    <location>
        <begin position="1491"/>
        <end position="1512"/>
    </location>
</feature>
<dbReference type="NCBIfam" id="NF047352">
    <property type="entry name" value="P_loop_sacsin"/>
    <property type="match status" value="1"/>
</dbReference>
<accession>A0A817RXA5</accession>
<feature type="region of interest" description="Disordered" evidence="1">
    <location>
        <begin position="1471"/>
        <end position="1516"/>
    </location>
</feature>
<comment type="caution">
    <text evidence="3">The sequence shown here is derived from an EMBL/GenBank/DDBJ whole genome shotgun (WGS) entry which is preliminary data.</text>
</comment>
<reference evidence="3" key="1">
    <citation type="submission" date="2021-02" db="EMBL/GenBank/DDBJ databases">
        <authorList>
            <person name="Nowell W R."/>
        </authorList>
    </citation>
    <scope>NUCLEOTIDE SEQUENCE</scope>
</reference>
<feature type="domain" description="Sacsin/Nov" evidence="2">
    <location>
        <begin position="31"/>
        <end position="169"/>
    </location>
</feature>
<dbReference type="SUPFAM" id="SSF55874">
    <property type="entry name" value="ATPase domain of HSP90 chaperone/DNA topoisomerase II/histidine kinase"/>
    <property type="match status" value="1"/>
</dbReference>
<evidence type="ECO:0000313" key="4">
    <source>
        <dbReference type="Proteomes" id="UP000663833"/>
    </source>
</evidence>
<proteinExistence type="predicted"/>
<protein>
    <recommendedName>
        <fullName evidence="2">Sacsin/Nov domain-containing protein</fullName>
    </recommendedName>
</protein>
<evidence type="ECO:0000259" key="2">
    <source>
        <dbReference type="Pfam" id="PF25794"/>
    </source>
</evidence>
<dbReference type="Pfam" id="PF12449">
    <property type="entry name" value="DUF3684"/>
    <property type="match status" value="1"/>
</dbReference>
<feature type="region of interest" description="Disordered" evidence="1">
    <location>
        <begin position="1636"/>
        <end position="1670"/>
    </location>
</feature>